<evidence type="ECO:0000313" key="1">
    <source>
        <dbReference type="EMBL" id="CAI9112544.1"/>
    </source>
</evidence>
<name>A0AAV1E0I5_OLDCO</name>
<dbReference type="EMBL" id="OX459124">
    <property type="protein sequence ID" value="CAI9112544.1"/>
    <property type="molecule type" value="Genomic_DNA"/>
</dbReference>
<gene>
    <name evidence="1" type="ORF">OLC1_LOCUS19717</name>
</gene>
<dbReference type="AlphaFoldDB" id="A0AAV1E0I5"/>
<reference evidence="1" key="1">
    <citation type="submission" date="2023-03" db="EMBL/GenBank/DDBJ databases">
        <authorList>
            <person name="Julca I."/>
        </authorList>
    </citation>
    <scope>NUCLEOTIDE SEQUENCE</scope>
</reference>
<evidence type="ECO:0000313" key="2">
    <source>
        <dbReference type="Proteomes" id="UP001161247"/>
    </source>
</evidence>
<protein>
    <submittedName>
        <fullName evidence="1">OLC1v1013005C1</fullName>
    </submittedName>
</protein>
<accession>A0AAV1E0I5</accession>
<organism evidence="1 2">
    <name type="scientific">Oldenlandia corymbosa var. corymbosa</name>
    <dbReference type="NCBI Taxonomy" id="529605"/>
    <lineage>
        <taxon>Eukaryota</taxon>
        <taxon>Viridiplantae</taxon>
        <taxon>Streptophyta</taxon>
        <taxon>Embryophyta</taxon>
        <taxon>Tracheophyta</taxon>
        <taxon>Spermatophyta</taxon>
        <taxon>Magnoliopsida</taxon>
        <taxon>eudicotyledons</taxon>
        <taxon>Gunneridae</taxon>
        <taxon>Pentapetalae</taxon>
        <taxon>asterids</taxon>
        <taxon>lamiids</taxon>
        <taxon>Gentianales</taxon>
        <taxon>Rubiaceae</taxon>
        <taxon>Rubioideae</taxon>
        <taxon>Spermacoceae</taxon>
        <taxon>Hedyotis-Oldenlandia complex</taxon>
        <taxon>Oldenlandia</taxon>
    </lineage>
</organism>
<dbReference type="Proteomes" id="UP001161247">
    <property type="component" value="Chromosome 7"/>
</dbReference>
<sequence>MEAIVSQIELSNKENRVPYKTQCCSNNNFLSVGIGKAKFSNPIVGRRRWPLQDITQLFINVQSRQPPFRFNADGFCSGFQVQNSVLSVGHCRKRKRDAVNYYGIDSTRKDAGKILRHGFR</sequence>
<keyword evidence="2" id="KW-1185">Reference proteome</keyword>
<proteinExistence type="predicted"/>